<dbReference type="PANTHER" id="PTHR43849:SF2">
    <property type="entry name" value="BLL3936 PROTEIN"/>
    <property type="match status" value="1"/>
</dbReference>
<feature type="transmembrane region" description="Helical" evidence="2">
    <location>
        <begin position="460"/>
        <end position="485"/>
    </location>
</feature>
<sequence>MNNEKADVRLEDVEETKAELDKKAQKMLEDKDADSRMRIYDGPLGKAIVVLLCVWTAFQLYFTTIGAISAINLRAIHCIFLLVFTFLLFPTYKKEKRRRKLPPLWDWFFILGSAGSFLYLIFNYTRIAQTGGRISSLEIGIAFVAIICVFEAARRASGNLAILAALFLAYNWFGAYLPGYLGHNGFTLKRVLITQFWGTQGLLGTGIGVSATYIFLFVVFGAFLKYSGFSHFINDFSLTLVGRTSGGPAKVAVIASGLMGMINGSAIANVATTGTITIPLMKRTGYKKEFAGAVEAVASTGGQFTPPIMGAVGFVMAEFLNLSYTYVALAAVTPALLYYVGLLLAVHFEAKRLGLSGIAKENIPDAMKVIREQGHLVLPLISLIGLMFAGFTPLYAAVISIFVTIGASWLRKDTRMTPDKILAAVVEGSKSAISVGVCCVIIGVIIGTVTLTSLGLNMGYLILSVVNGGSIYLAGFLVMIMSAILGMGVPGVAAYVIVQAVAVPVLIKAGAMPLIAHLFCLIYACLSNITPPVAMSAYVASGIADSDQTKTGLWAVRLGLIGFIIPFFFLDNPVLLIGVSKTATLFDTGWAVFTAMVGTFALVAGLEGWILRRCTLVERIILIVSSPFLLLPGVLTDAAGAAGIAAVCIYQWMRRNKEKKEIEAA</sequence>
<keyword evidence="2" id="KW-0472">Membrane</keyword>
<feature type="transmembrane region" description="Helical" evidence="2">
    <location>
        <begin position="492"/>
        <end position="509"/>
    </location>
</feature>
<dbReference type="STRING" id="742743.HMPREF9453_01749"/>
<dbReference type="eggNOG" id="COG4666">
    <property type="taxonomic scope" value="Bacteria"/>
</dbReference>
<dbReference type="Proteomes" id="UP000003277">
    <property type="component" value="Unassembled WGS sequence"/>
</dbReference>
<dbReference type="Pfam" id="PF06808">
    <property type="entry name" value="DctM"/>
    <property type="match status" value="1"/>
</dbReference>
<evidence type="ECO:0000256" key="1">
    <source>
        <dbReference type="SAM" id="Coils"/>
    </source>
</evidence>
<feature type="transmembrane region" description="Helical" evidence="2">
    <location>
        <begin position="160"/>
        <end position="181"/>
    </location>
</feature>
<feature type="coiled-coil region" evidence="1">
    <location>
        <begin position="3"/>
        <end position="30"/>
    </location>
</feature>
<evidence type="ECO:0000313" key="5">
    <source>
        <dbReference type="Proteomes" id="UP000003277"/>
    </source>
</evidence>
<dbReference type="PANTHER" id="PTHR43849">
    <property type="entry name" value="BLL3936 PROTEIN"/>
    <property type="match status" value="1"/>
</dbReference>
<feature type="transmembrane region" description="Helical" evidence="2">
    <location>
        <begin position="47"/>
        <end position="68"/>
    </location>
</feature>
<keyword evidence="2" id="KW-0812">Transmembrane</keyword>
<feature type="transmembrane region" description="Helical" evidence="2">
    <location>
        <begin position="552"/>
        <end position="570"/>
    </location>
</feature>
<organism evidence="4 5">
    <name type="scientific">Dialister succinatiphilus YIT 11850</name>
    <dbReference type="NCBI Taxonomy" id="742743"/>
    <lineage>
        <taxon>Bacteria</taxon>
        <taxon>Bacillati</taxon>
        <taxon>Bacillota</taxon>
        <taxon>Negativicutes</taxon>
        <taxon>Veillonellales</taxon>
        <taxon>Veillonellaceae</taxon>
        <taxon>Dialister</taxon>
    </lineage>
</organism>
<evidence type="ECO:0000259" key="3">
    <source>
        <dbReference type="Pfam" id="PF06808"/>
    </source>
</evidence>
<dbReference type="InterPro" id="IPR010656">
    <property type="entry name" value="DctM"/>
</dbReference>
<evidence type="ECO:0000256" key="2">
    <source>
        <dbReference type="SAM" id="Phobius"/>
    </source>
</evidence>
<feature type="transmembrane region" description="Helical" evidence="2">
    <location>
        <begin position="431"/>
        <end position="454"/>
    </location>
</feature>
<feature type="transmembrane region" description="Helical" evidence="2">
    <location>
        <begin position="104"/>
        <end position="122"/>
    </location>
</feature>
<dbReference type="RefSeq" id="WP_008860243.1">
    <property type="nucleotide sequence ID" value="NZ_JH591189.1"/>
</dbReference>
<dbReference type="InterPro" id="IPR011853">
    <property type="entry name" value="TRAP_DctM-Dct_fused"/>
</dbReference>
<feature type="transmembrane region" description="Helical" evidence="2">
    <location>
        <begin position="326"/>
        <end position="348"/>
    </location>
</feature>
<keyword evidence="5" id="KW-1185">Reference proteome</keyword>
<feature type="transmembrane region" description="Helical" evidence="2">
    <location>
        <begin position="515"/>
        <end position="540"/>
    </location>
</feature>
<feature type="transmembrane region" description="Helical" evidence="2">
    <location>
        <begin position="590"/>
        <end position="611"/>
    </location>
</feature>
<proteinExistence type="predicted"/>
<feature type="transmembrane region" description="Helical" evidence="2">
    <location>
        <begin position="377"/>
        <end position="410"/>
    </location>
</feature>
<dbReference type="HOGENOM" id="CLU_007041_3_1_9"/>
<keyword evidence="2" id="KW-1133">Transmembrane helix</keyword>
<evidence type="ECO:0000313" key="4">
    <source>
        <dbReference type="EMBL" id="EHO62295.1"/>
    </source>
</evidence>
<dbReference type="NCBIfam" id="TIGR02123">
    <property type="entry name" value="TRAP_fused"/>
    <property type="match status" value="1"/>
</dbReference>
<keyword evidence="1" id="KW-0175">Coiled coil</keyword>
<gene>
    <name evidence="4" type="ORF">HMPREF9453_01749</name>
</gene>
<feature type="transmembrane region" description="Helical" evidence="2">
    <location>
        <begin position="620"/>
        <end position="653"/>
    </location>
</feature>
<name>H1D2B1_9FIRM</name>
<dbReference type="PATRIC" id="fig|742743.3.peg.1774"/>
<reference evidence="4 5" key="1">
    <citation type="submission" date="2011-11" db="EMBL/GenBank/DDBJ databases">
        <title>The Genome Sequence of Dialister succinatiphilus YIT 11850.</title>
        <authorList>
            <consortium name="The Broad Institute Genome Sequencing Platform"/>
            <person name="Earl A."/>
            <person name="Ward D."/>
            <person name="Feldgarden M."/>
            <person name="Gevers D."/>
            <person name="Morotomi M."/>
            <person name="Young S.K."/>
            <person name="Zeng Q."/>
            <person name="Gargeya S."/>
            <person name="Fitzgerald M."/>
            <person name="Haas B."/>
            <person name="Abouelleil A."/>
            <person name="Alvarado L."/>
            <person name="Arachchi H.M."/>
            <person name="Berlin A."/>
            <person name="Brown A."/>
            <person name="Chapman S.B."/>
            <person name="Dunbar C."/>
            <person name="Gearin G."/>
            <person name="Goldberg J."/>
            <person name="Griggs A."/>
            <person name="Gujja S."/>
            <person name="Heiman D."/>
            <person name="Howarth C."/>
            <person name="Lui A."/>
            <person name="MacDonald P.J.P."/>
            <person name="Montmayeur A."/>
            <person name="Murphy C."/>
            <person name="Neiman D."/>
            <person name="Pearson M."/>
            <person name="Priest M."/>
            <person name="Roberts A."/>
            <person name="Saif S."/>
            <person name="Shea T."/>
            <person name="Sisk P."/>
            <person name="Stolte C."/>
            <person name="Sykes S."/>
            <person name="Wortman J."/>
            <person name="Nusbaum C."/>
            <person name="Birren B."/>
        </authorList>
    </citation>
    <scope>NUCLEOTIDE SEQUENCE [LARGE SCALE GENOMIC DNA]</scope>
    <source>
        <strain evidence="4 5">YIT 11850</strain>
    </source>
</reference>
<feature type="transmembrane region" description="Helical" evidence="2">
    <location>
        <begin position="134"/>
        <end position="153"/>
    </location>
</feature>
<protein>
    <submittedName>
        <fullName evidence="4">TRAP transporter, 4TM/12TM fusion protein</fullName>
    </submittedName>
</protein>
<feature type="domain" description="TRAP C4-dicarboxylate transport system permease DctM subunit" evidence="3">
    <location>
        <begin position="145"/>
        <end position="577"/>
    </location>
</feature>
<comment type="caution">
    <text evidence="4">The sequence shown here is derived from an EMBL/GenBank/DDBJ whole genome shotgun (WGS) entry which is preliminary data.</text>
</comment>
<feature type="transmembrane region" description="Helical" evidence="2">
    <location>
        <begin position="74"/>
        <end position="92"/>
    </location>
</feature>
<feature type="transmembrane region" description="Helical" evidence="2">
    <location>
        <begin position="201"/>
        <end position="224"/>
    </location>
</feature>
<dbReference type="OrthoDB" id="9759894at2"/>
<dbReference type="AlphaFoldDB" id="H1D2B1"/>
<dbReference type="EMBL" id="ADLT01000057">
    <property type="protein sequence ID" value="EHO62295.1"/>
    <property type="molecule type" value="Genomic_DNA"/>
</dbReference>
<accession>H1D2B1</accession>